<reference evidence="5 6" key="2">
    <citation type="submission" date="2018-11" db="EMBL/GenBank/DDBJ databases">
        <authorList>
            <consortium name="Pathogen Informatics"/>
        </authorList>
    </citation>
    <scope>NUCLEOTIDE SEQUENCE [LARGE SCALE GENOMIC DNA]</scope>
    <source>
        <strain evidence="5 6">MHpl1</strain>
    </source>
</reference>
<dbReference type="Pfam" id="PF00059">
    <property type="entry name" value="Lectin_C"/>
    <property type="match status" value="1"/>
</dbReference>
<gene>
    <name evidence="5" type="ORF">HPLM_LOCUS7282</name>
</gene>
<evidence type="ECO:0000256" key="1">
    <source>
        <dbReference type="ARBA" id="ARBA00023157"/>
    </source>
</evidence>
<dbReference type="InterPro" id="IPR020837">
    <property type="entry name" value="Fibrinogen_CS"/>
</dbReference>
<dbReference type="InterPro" id="IPR002181">
    <property type="entry name" value="Fibrinogen_a/b/g_C_dom"/>
</dbReference>
<dbReference type="GO" id="GO:0005615">
    <property type="term" value="C:extracellular space"/>
    <property type="evidence" value="ECO:0007669"/>
    <property type="project" value="TreeGrafter"/>
</dbReference>
<dbReference type="OrthoDB" id="7972392at2759"/>
<dbReference type="InterPro" id="IPR016187">
    <property type="entry name" value="CTDL_fold"/>
</dbReference>
<evidence type="ECO:0000256" key="2">
    <source>
        <dbReference type="SAM" id="SignalP"/>
    </source>
</evidence>
<dbReference type="Gene3D" id="3.90.215.10">
    <property type="entry name" value="Gamma Fibrinogen, chain A, domain 1"/>
    <property type="match status" value="2"/>
</dbReference>
<dbReference type="CDD" id="cd00037">
    <property type="entry name" value="CLECT"/>
    <property type="match status" value="2"/>
</dbReference>
<dbReference type="PROSITE" id="PS50041">
    <property type="entry name" value="C_TYPE_LECTIN_2"/>
    <property type="match status" value="1"/>
</dbReference>
<feature type="signal peptide" evidence="2">
    <location>
        <begin position="1"/>
        <end position="16"/>
    </location>
</feature>
<evidence type="ECO:0000259" key="4">
    <source>
        <dbReference type="PROSITE" id="PS51406"/>
    </source>
</evidence>
<proteinExistence type="predicted"/>
<keyword evidence="1" id="KW-1015">Disulfide bond</keyword>
<evidence type="ECO:0000313" key="7">
    <source>
        <dbReference type="WBParaSite" id="HPLM_0000729001-mRNA-1"/>
    </source>
</evidence>
<dbReference type="SUPFAM" id="SSF56496">
    <property type="entry name" value="Fibrinogen C-terminal domain-like"/>
    <property type="match status" value="2"/>
</dbReference>
<dbReference type="PANTHER" id="PTHR19143:SF327">
    <property type="entry name" value="FI21813P1-RELATED"/>
    <property type="match status" value="1"/>
</dbReference>
<feature type="domain" description="Fibrinogen C-terminal" evidence="4">
    <location>
        <begin position="387"/>
        <end position="513"/>
    </location>
</feature>
<dbReference type="PANTHER" id="PTHR19143">
    <property type="entry name" value="FIBRINOGEN/TENASCIN/ANGIOPOEITIN"/>
    <property type="match status" value="1"/>
</dbReference>
<dbReference type="WBParaSite" id="HPLM_0000729001-mRNA-1">
    <property type="protein sequence ID" value="HPLM_0000729001-mRNA-1"/>
    <property type="gene ID" value="HPLM_0000729001"/>
</dbReference>
<name>A0A158QLY5_HAEPC</name>
<dbReference type="NCBIfam" id="NF040941">
    <property type="entry name" value="GGGWT_bact"/>
    <property type="match status" value="2"/>
</dbReference>
<dbReference type="InterPro" id="IPR016186">
    <property type="entry name" value="C-type_lectin-like/link_sf"/>
</dbReference>
<dbReference type="Gene3D" id="3.10.100.10">
    <property type="entry name" value="Mannose-Binding Protein A, subunit A"/>
    <property type="match status" value="1"/>
</dbReference>
<dbReference type="InterPro" id="IPR001304">
    <property type="entry name" value="C-type_lectin-like"/>
</dbReference>
<dbReference type="SUPFAM" id="SSF56436">
    <property type="entry name" value="C-type lectin-like"/>
    <property type="match status" value="2"/>
</dbReference>
<dbReference type="PROSITE" id="PS00514">
    <property type="entry name" value="FIBRINOGEN_C_1"/>
    <property type="match status" value="2"/>
</dbReference>
<dbReference type="InterPro" id="IPR014716">
    <property type="entry name" value="Fibrinogen_a/b/g_C_1"/>
</dbReference>
<feature type="chain" id="PRO_5043135492" evidence="2">
    <location>
        <begin position="17"/>
        <end position="721"/>
    </location>
</feature>
<dbReference type="EMBL" id="UZAF01016631">
    <property type="protein sequence ID" value="VDO31431.1"/>
    <property type="molecule type" value="Genomic_DNA"/>
</dbReference>
<keyword evidence="6" id="KW-1185">Reference proteome</keyword>
<dbReference type="InterPro" id="IPR036056">
    <property type="entry name" value="Fibrinogen-like_C"/>
</dbReference>
<accession>A0A158QLY5</accession>
<organism evidence="7">
    <name type="scientific">Haemonchus placei</name>
    <name type="common">Barber's pole worm</name>
    <dbReference type="NCBI Taxonomy" id="6290"/>
    <lineage>
        <taxon>Eukaryota</taxon>
        <taxon>Metazoa</taxon>
        <taxon>Ecdysozoa</taxon>
        <taxon>Nematoda</taxon>
        <taxon>Chromadorea</taxon>
        <taxon>Rhabditida</taxon>
        <taxon>Rhabditina</taxon>
        <taxon>Rhabditomorpha</taxon>
        <taxon>Strongyloidea</taxon>
        <taxon>Trichostrongylidae</taxon>
        <taxon>Haemonchus</taxon>
    </lineage>
</organism>
<feature type="domain" description="C-type lectin" evidence="3">
    <location>
        <begin position="15"/>
        <end position="132"/>
    </location>
</feature>
<dbReference type="SMART" id="SM00186">
    <property type="entry name" value="FBG"/>
    <property type="match status" value="2"/>
</dbReference>
<protein>
    <submittedName>
        <fullName evidence="7">Fibrinogen C-terminal domain-containing protein</fullName>
    </submittedName>
</protein>
<evidence type="ECO:0000313" key="5">
    <source>
        <dbReference type="EMBL" id="VDO31431.1"/>
    </source>
</evidence>
<dbReference type="STRING" id="6290.A0A158QLY5"/>
<dbReference type="AlphaFoldDB" id="A0A158QLY5"/>
<reference evidence="7" key="1">
    <citation type="submission" date="2016-04" db="UniProtKB">
        <authorList>
            <consortium name="WormBaseParasite"/>
        </authorList>
    </citation>
    <scope>IDENTIFICATION</scope>
</reference>
<evidence type="ECO:0000313" key="6">
    <source>
        <dbReference type="Proteomes" id="UP000268014"/>
    </source>
</evidence>
<keyword evidence="2" id="KW-0732">Signal</keyword>
<dbReference type="Pfam" id="PF00147">
    <property type="entry name" value="Fibrinogen_C"/>
    <property type="match status" value="2"/>
</dbReference>
<feature type="domain" description="Fibrinogen C-terminal" evidence="4">
    <location>
        <begin position="131"/>
        <end position="331"/>
    </location>
</feature>
<dbReference type="PROSITE" id="PS51406">
    <property type="entry name" value="FIBRINOGEN_C_2"/>
    <property type="match status" value="2"/>
</dbReference>
<sequence length="721" mass="81842">MRCLLLLGLLAVVVDSETTCPEGDDANSHDHCVHMETTAMLEPYKFRLALGESTGCKSYWIGGRCSSGNCSWVDGTSFDFKNWGPGQPDSSYQCISSSFMSGTDRFYPSTVTTNVSTWSSMDCNQKQCFACETSLAMSDCADWFKAGYRDDGEYSIVLDGVPYKVYCDMNTAGGGWVVFQRRVNGNDSFWDHSWTEYRNGFGAVGPDSNFWLGNEILHQLTAKDTDVTLRVEMRGDRTPSAPDPDAFWWNHYTSFQVGPENDNYPLNNLYLDYDNIQGNASTAWYDITYSVGAPFSTIDKINDPRPNCVTKYKMGGWWLRNCALATLNGAYDITDYSDGYGRSWEQAEAYCESRNGHLTSIHNKNDIAVIKSSWRPSDCIKKNCFVCETSDIMSDCADWYKAGYKEYAEWKIRYSNPFLWSFEGSNSSSDGIYSIFINGTTFKVFCDMHTAGGGWVVFQRRVNDSDPFWNHTWSEYRNGFGNIGSNSTFWLGNEALHQLTYKDPNVTLRVEMRGDRTPRAKNPNGFWWNHYFSFRVRTFLSRFSLLMLPKFQPSRNNLPCQVADRYPLNKVGSEETDYTLERLSIEKRNIKGNASIGRYDMSYSIGAKFSTVDRINDPLPECITRHKMGFAELHFVTLEGLLQLESQMFFKTITSSLTVDTAVCFRGWWLRNCAMGTLNGAYKVSDYSGKLCFKHHFDSIGLLSIGTTGCISTLCCIFVIL</sequence>
<dbReference type="Proteomes" id="UP000268014">
    <property type="component" value="Unassembled WGS sequence"/>
</dbReference>
<dbReference type="InterPro" id="IPR050373">
    <property type="entry name" value="Fibrinogen_C-term_domain"/>
</dbReference>
<evidence type="ECO:0000259" key="3">
    <source>
        <dbReference type="PROSITE" id="PS50041"/>
    </source>
</evidence>